<dbReference type="InterPro" id="IPR032474">
    <property type="entry name" value="Argonaute_N"/>
</dbReference>
<dbReference type="AlphaFoldDB" id="A0A5J5EYD7"/>
<dbReference type="SUPFAM" id="SSF101690">
    <property type="entry name" value="PAZ domain"/>
    <property type="match status" value="1"/>
</dbReference>
<dbReference type="PROSITE" id="PS50821">
    <property type="entry name" value="PAZ"/>
    <property type="match status" value="1"/>
</dbReference>
<dbReference type="Pfam" id="PF16488">
    <property type="entry name" value="ArgoL2"/>
    <property type="match status" value="1"/>
</dbReference>
<proteinExistence type="inferred from homology"/>
<dbReference type="SUPFAM" id="SSF53098">
    <property type="entry name" value="Ribonuclease H-like"/>
    <property type="match status" value="1"/>
</dbReference>
<dbReference type="Gene3D" id="2.170.260.10">
    <property type="entry name" value="paz domain"/>
    <property type="match status" value="1"/>
</dbReference>
<dbReference type="EMBL" id="VXIS01000088">
    <property type="protein sequence ID" value="KAA8906531.1"/>
    <property type="molecule type" value="Genomic_DNA"/>
</dbReference>
<dbReference type="Pfam" id="PF16487">
    <property type="entry name" value="ArgoMid"/>
    <property type="match status" value="1"/>
</dbReference>
<dbReference type="InterPro" id="IPR032473">
    <property type="entry name" value="Argonaute_Mid_dom"/>
</dbReference>
<evidence type="ECO:0000313" key="5">
    <source>
        <dbReference type="Proteomes" id="UP000326924"/>
    </source>
</evidence>
<evidence type="ECO:0000259" key="3">
    <source>
        <dbReference type="PROSITE" id="PS50822"/>
    </source>
</evidence>
<dbReference type="PROSITE" id="PS50822">
    <property type="entry name" value="PIWI"/>
    <property type="match status" value="1"/>
</dbReference>
<evidence type="ECO:0000256" key="1">
    <source>
        <dbReference type="RuleBase" id="RU361178"/>
    </source>
</evidence>
<dbReference type="InterPro" id="IPR014811">
    <property type="entry name" value="ArgoL1"/>
</dbReference>
<comment type="caution">
    <text evidence="4">The sequence shown here is derived from an EMBL/GenBank/DDBJ whole genome shotgun (WGS) entry which is preliminary data.</text>
</comment>
<dbReference type="Pfam" id="PF08699">
    <property type="entry name" value="ArgoL1"/>
    <property type="match status" value="1"/>
</dbReference>
<dbReference type="PANTHER" id="PTHR22891">
    <property type="entry name" value="EUKARYOTIC TRANSLATION INITIATION FACTOR 2C"/>
    <property type="match status" value="1"/>
</dbReference>
<dbReference type="InterPro" id="IPR036397">
    <property type="entry name" value="RNaseH_sf"/>
</dbReference>
<dbReference type="InterPro" id="IPR045246">
    <property type="entry name" value="Piwi_ago-like"/>
</dbReference>
<gene>
    <name evidence="4" type="ORF">FN846DRAFT_716199</name>
</gene>
<organism evidence="4 5">
    <name type="scientific">Sphaerosporella brunnea</name>
    <dbReference type="NCBI Taxonomy" id="1250544"/>
    <lineage>
        <taxon>Eukaryota</taxon>
        <taxon>Fungi</taxon>
        <taxon>Dikarya</taxon>
        <taxon>Ascomycota</taxon>
        <taxon>Pezizomycotina</taxon>
        <taxon>Pezizomycetes</taxon>
        <taxon>Pezizales</taxon>
        <taxon>Pyronemataceae</taxon>
        <taxon>Sphaerosporella</taxon>
    </lineage>
</organism>
<dbReference type="InterPro" id="IPR032472">
    <property type="entry name" value="ArgoL2"/>
</dbReference>
<dbReference type="InParanoid" id="A0A5J5EYD7"/>
<name>A0A5J5EYD7_9PEZI</name>
<sequence length="902" mass="102170">MATRGGKAMYKSESDYVVGDFPHITDWTIPKRPGFGTKGAVAKVAVNAYPVTKFPTSAIYQYDCNIGVDGSKRALINKLWNHPKLREKFGKANSTVIFDGSKLAWSVVEMPFGDQLTMMIDLDEDDGRTRRGPARDNKHRIVIRKSGTVPMQILDAYLCGKTDYDKSSILAGINFLDHLIRETPAKRFVAIKRSFFQRQGHRLLEGGVEAWKGIFQSIRAAHGGRLIMNVDVATSCFWAEGSLMQLAVSLTRLQSVEQMVSQITKDGPKGKIMRELRRLKKVQFFCMHRARDTDGSPKRIYTVEGYEEKSARDTQFELRRRQENGEYSVKLVSVAQYYKDTYNLHLKYPGLPLVRTRKKGEFYPMELCFVAPAQRYPFKLNDRQTADMIKFTVQRPKERENMIKTNVLQLAWDKDPLLRDYGLEVNTNMFRTEARVLPTPQIAYGPGSQDQKFAPKDGRWDLRGKKFASWGPIAPGNNGGLKCWGVMVFGSPRSIPETGVKAFFREMIKAIGQHGGHVVMKDPPIMYADATKAVGTNLFELYKKAGNKINMKPQILFVILTQKSAQPYNDIKAYCDIQLGTPSQCMQSKHVEQAKAQYCSNICMKINAKMGGYSCDLVSTFHPLAKGPPTMILGADVSHASPMNPTGSYASMVGSINEQATRFAAIANTNGTRSEMISGQNVFKFLMTLLRAFHANTKKKPHRILYFRDGVSEGDYEKVVRIELEAIKEACHKMDSTFKPKFTVVVCSKRHHFRFFPVDRIAMDRNNNPVPGTIVEKDITSVDQWDFYLNSHNAIQGTSRPVHYQVIFDENRIPPDALQAFIYNTCYTYIRATCSVSLVPATYYAHVASARARCHEIDTEDHVSSYSPDDPRELVRREALAQGKIPALRPLHKDMQQKMWFV</sequence>
<dbReference type="InterPro" id="IPR036085">
    <property type="entry name" value="PAZ_dom_sf"/>
</dbReference>
<protein>
    <submittedName>
        <fullName evidence="4">Piwi domain-containing protein</fullName>
    </submittedName>
</protein>
<dbReference type="Gene3D" id="3.30.420.10">
    <property type="entry name" value="Ribonuclease H-like superfamily/Ribonuclease H"/>
    <property type="match status" value="1"/>
</dbReference>
<dbReference type="Gene3D" id="3.40.50.2300">
    <property type="match status" value="1"/>
</dbReference>
<dbReference type="SMART" id="SM00949">
    <property type="entry name" value="PAZ"/>
    <property type="match status" value="1"/>
</dbReference>
<feature type="domain" description="Piwi" evidence="3">
    <location>
        <begin position="555"/>
        <end position="849"/>
    </location>
</feature>
<dbReference type="InterPro" id="IPR012337">
    <property type="entry name" value="RNaseH-like_sf"/>
</dbReference>
<feature type="domain" description="PAZ" evidence="2">
    <location>
        <begin position="251"/>
        <end position="372"/>
    </location>
</feature>
<dbReference type="GO" id="GO:0003723">
    <property type="term" value="F:RNA binding"/>
    <property type="evidence" value="ECO:0007669"/>
    <property type="project" value="InterPro"/>
</dbReference>
<evidence type="ECO:0000259" key="2">
    <source>
        <dbReference type="PROSITE" id="PS50821"/>
    </source>
</evidence>
<evidence type="ECO:0000313" key="4">
    <source>
        <dbReference type="EMBL" id="KAA8906531.1"/>
    </source>
</evidence>
<accession>A0A5J5EYD7</accession>
<dbReference type="Pfam" id="PF02171">
    <property type="entry name" value="Piwi"/>
    <property type="match status" value="1"/>
</dbReference>
<keyword evidence="5" id="KW-1185">Reference proteome</keyword>
<dbReference type="Proteomes" id="UP000326924">
    <property type="component" value="Unassembled WGS sequence"/>
</dbReference>
<dbReference type="SMART" id="SM01163">
    <property type="entry name" value="DUF1785"/>
    <property type="match status" value="1"/>
</dbReference>
<reference evidence="4 5" key="1">
    <citation type="submission" date="2019-09" db="EMBL/GenBank/DDBJ databases">
        <title>Draft genome of the ectomycorrhizal ascomycete Sphaerosporella brunnea.</title>
        <authorList>
            <consortium name="DOE Joint Genome Institute"/>
            <person name="Benucci G.M."/>
            <person name="Marozzi G."/>
            <person name="Antonielli L."/>
            <person name="Sanchez S."/>
            <person name="Marco P."/>
            <person name="Wang X."/>
            <person name="Falini L.B."/>
            <person name="Barry K."/>
            <person name="Haridas S."/>
            <person name="Lipzen A."/>
            <person name="Labutti K."/>
            <person name="Grigoriev I.V."/>
            <person name="Murat C."/>
            <person name="Martin F."/>
            <person name="Albertini E."/>
            <person name="Donnini D."/>
            <person name="Bonito G."/>
        </authorList>
    </citation>
    <scope>NUCLEOTIDE SEQUENCE [LARGE SCALE GENOMIC DNA]</scope>
    <source>
        <strain evidence="4 5">Sb_GMNB300</strain>
    </source>
</reference>
<dbReference type="CDD" id="cd02846">
    <property type="entry name" value="PAZ_argonaute_like"/>
    <property type="match status" value="1"/>
</dbReference>
<dbReference type="SMART" id="SM00950">
    <property type="entry name" value="Piwi"/>
    <property type="match status" value="1"/>
</dbReference>
<dbReference type="CDD" id="cd04657">
    <property type="entry name" value="Piwi_ago-like"/>
    <property type="match status" value="1"/>
</dbReference>
<dbReference type="InterPro" id="IPR003100">
    <property type="entry name" value="PAZ_dom"/>
</dbReference>
<dbReference type="OrthoDB" id="10252740at2759"/>
<dbReference type="Pfam" id="PF02170">
    <property type="entry name" value="PAZ"/>
    <property type="match status" value="1"/>
</dbReference>
<comment type="similarity">
    <text evidence="1">Belongs to the argonaute family.</text>
</comment>
<dbReference type="Pfam" id="PF16486">
    <property type="entry name" value="ArgoN"/>
    <property type="match status" value="1"/>
</dbReference>
<dbReference type="InterPro" id="IPR003165">
    <property type="entry name" value="Piwi"/>
</dbReference>